<sequence length="107" mass="11661">MYLIQSIIRPEKILEVAEALAAIGVYGMTKFSVVGRGKQSGLKVGDIMYKDMPKEIVQTIVDAEQKDAAVATIMKVARTGEGNHGDGRVFVIPVAEAYTIRSGDRNY</sequence>
<evidence type="ECO:0000256" key="4">
    <source>
        <dbReference type="ARBA" id="ARBA00023231"/>
    </source>
</evidence>
<dbReference type="InterPro" id="IPR015867">
    <property type="entry name" value="N-reg_PII/ATP_PRibTrfase_C"/>
</dbReference>
<dbReference type="SMART" id="SM00938">
    <property type="entry name" value="P-II"/>
    <property type="match status" value="1"/>
</dbReference>
<reference evidence="5 6" key="1">
    <citation type="submission" date="2010-08" db="EMBL/GenBank/DDBJ databases">
        <title>The draft genome of Desulfovibrio fructosovorans JJ.</title>
        <authorList>
            <consortium name="US DOE Joint Genome Institute (JGI-PGF)"/>
            <person name="Lucas S."/>
            <person name="Copeland A."/>
            <person name="Lapidus A."/>
            <person name="Cheng J.-F."/>
            <person name="Bruce D."/>
            <person name="Goodwin L."/>
            <person name="Pitluck S."/>
            <person name="Land M.L."/>
            <person name="Hauser L."/>
            <person name="Chang Y.-J."/>
            <person name="Jeffries C."/>
            <person name="Wall J.D."/>
            <person name="Stahl D.A."/>
            <person name="Arkin A.P."/>
            <person name="Dehal P."/>
            <person name="Stolyar S.M."/>
            <person name="Hazen T.C."/>
            <person name="Woyke T.J."/>
        </authorList>
    </citation>
    <scope>NUCLEOTIDE SEQUENCE [LARGE SCALE GENOMIC DNA]</scope>
    <source>
        <strain evidence="5 6">JJ</strain>
    </source>
</reference>
<keyword evidence="3" id="KW-0804">Transcription</keyword>
<accession>E1JSU4</accession>
<dbReference type="InterPro" id="IPR002187">
    <property type="entry name" value="N-reg_PII"/>
</dbReference>
<dbReference type="SUPFAM" id="SSF54913">
    <property type="entry name" value="GlnB-like"/>
    <property type="match status" value="1"/>
</dbReference>
<dbReference type="RefSeq" id="WP_005991111.1">
    <property type="nucleotide sequence ID" value="NZ_AECZ01000003.1"/>
</dbReference>
<dbReference type="GO" id="GO:0006808">
    <property type="term" value="P:regulation of nitrogen utilization"/>
    <property type="evidence" value="ECO:0007669"/>
    <property type="project" value="InterPro"/>
</dbReference>
<name>E1JSU4_SOLFR</name>
<dbReference type="eggNOG" id="COG0347">
    <property type="taxonomic scope" value="Bacteria"/>
</dbReference>
<evidence type="ECO:0000313" key="6">
    <source>
        <dbReference type="Proteomes" id="UP000006250"/>
    </source>
</evidence>
<dbReference type="AlphaFoldDB" id="E1JSU4"/>
<dbReference type="PANTHER" id="PTHR30115">
    <property type="entry name" value="NITROGEN REGULATORY PROTEIN P-II"/>
    <property type="match status" value="1"/>
</dbReference>
<evidence type="ECO:0000313" key="5">
    <source>
        <dbReference type="EMBL" id="EFL52577.1"/>
    </source>
</evidence>
<dbReference type="OrthoDB" id="9802729at2"/>
<dbReference type="Gene3D" id="3.30.70.120">
    <property type="match status" value="1"/>
</dbReference>
<protein>
    <submittedName>
        <fullName evidence="5">Nitrogen regulatory protein P-II</fullName>
    </submittedName>
</protein>
<evidence type="ECO:0000256" key="3">
    <source>
        <dbReference type="ARBA" id="ARBA00023163"/>
    </source>
</evidence>
<keyword evidence="4" id="KW-0535">Nitrogen fixation</keyword>
<dbReference type="GO" id="GO:0005829">
    <property type="term" value="C:cytosol"/>
    <property type="evidence" value="ECO:0007669"/>
    <property type="project" value="TreeGrafter"/>
</dbReference>
<keyword evidence="6" id="KW-1185">Reference proteome</keyword>
<gene>
    <name evidence="5" type="ORF">DesfrDRAFT_0683</name>
</gene>
<dbReference type="InterPro" id="IPR011322">
    <property type="entry name" value="N-reg_PII-like_a/b"/>
</dbReference>
<dbReference type="Pfam" id="PF00543">
    <property type="entry name" value="P-II"/>
    <property type="match status" value="1"/>
</dbReference>
<dbReference type="STRING" id="596151.DesfrDRAFT_0683"/>
<dbReference type="PROSITE" id="PS51343">
    <property type="entry name" value="PII_GLNB_DOM"/>
    <property type="match status" value="1"/>
</dbReference>
<evidence type="ECO:0000256" key="2">
    <source>
        <dbReference type="ARBA" id="ARBA00023015"/>
    </source>
</evidence>
<comment type="caution">
    <text evidence="5">The sequence shown here is derived from an EMBL/GenBank/DDBJ whole genome shotgun (WGS) entry which is preliminary data.</text>
</comment>
<dbReference type="PANTHER" id="PTHR30115:SF13">
    <property type="entry name" value="PII-LIKE PROTEIN GLNBI"/>
    <property type="match status" value="1"/>
</dbReference>
<comment type="function">
    <text evidence="1">Could be involved in the regulation of nitrogen fixation.</text>
</comment>
<dbReference type="PRINTS" id="PR00340">
    <property type="entry name" value="PIIGLNB"/>
</dbReference>
<evidence type="ECO:0000256" key="1">
    <source>
        <dbReference type="ARBA" id="ARBA00002440"/>
    </source>
</evidence>
<proteinExistence type="predicted"/>
<dbReference type="Proteomes" id="UP000006250">
    <property type="component" value="Unassembled WGS sequence"/>
</dbReference>
<keyword evidence="2" id="KW-0805">Transcription regulation</keyword>
<dbReference type="EMBL" id="AECZ01000003">
    <property type="protein sequence ID" value="EFL52577.1"/>
    <property type="molecule type" value="Genomic_DNA"/>
</dbReference>
<dbReference type="GO" id="GO:0030234">
    <property type="term" value="F:enzyme regulator activity"/>
    <property type="evidence" value="ECO:0007669"/>
    <property type="project" value="InterPro"/>
</dbReference>
<dbReference type="GO" id="GO:0005524">
    <property type="term" value="F:ATP binding"/>
    <property type="evidence" value="ECO:0007669"/>
    <property type="project" value="TreeGrafter"/>
</dbReference>
<organism evidence="5 6">
    <name type="scientific">Solidesulfovibrio fructosivorans JJ]</name>
    <dbReference type="NCBI Taxonomy" id="596151"/>
    <lineage>
        <taxon>Bacteria</taxon>
        <taxon>Pseudomonadati</taxon>
        <taxon>Thermodesulfobacteriota</taxon>
        <taxon>Desulfovibrionia</taxon>
        <taxon>Desulfovibrionales</taxon>
        <taxon>Desulfovibrionaceae</taxon>
        <taxon>Solidesulfovibrio</taxon>
    </lineage>
</organism>